<proteinExistence type="predicted"/>
<dbReference type="RefSeq" id="WP_015758386.1">
    <property type="nucleotide sequence ID" value="NC_013216.1"/>
</dbReference>
<dbReference type="HOGENOM" id="CLU_2315712_0_0_9"/>
<feature type="transmembrane region" description="Helical" evidence="1">
    <location>
        <begin position="48"/>
        <end position="65"/>
    </location>
</feature>
<dbReference type="EMBL" id="CP001720">
    <property type="protein sequence ID" value="ACV63694.1"/>
    <property type="molecule type" value="Genomic_DNA"/>
</dbReference>
<evidence type="ECO:0000256" key="1">
    <source>
        <dbReference type="SAM" id="Phobius"/>
    </source>
</evidence>
<name>C8W2L0_DESAS</name>
<protein>
    <submittedName>
        <fullName evidence="2">Uncharacterized protein</fullName>
    </submittedName>
</protein>
<accession>C8W2L0</accession>
<sequence>MSIFEEVRHTGSVGNTGFRGTISFMRLLIMVSIVLVSAGSILMLGLPVPVAGILAGIALAALLVGSKNLFDVANTNCPNCSTEILTINDFGSLQCPNCQQKLRVEGRKAYMSSF</sequence>
<dbReference type="KEGG" id="dae:Dtox_2938"/>
<gene>
    <name evidence="2" type="ordered locus">Dtox_2938</name>
</gene>
<reference evidence="2 3" key="1">
    <citation type="journal article" date="2009" name="Stand. Genomic Sci.">
        <title>Complete genome sequence of Desulfotomaculum acetoxidans type strain (5575).</title>
        <authorList>
            <person name="Spring S."/>
            <person name="Lapidus A."/>
            <person name="Schroder M."/>
            <person name="Gleim D."/>
            <person name="Sims D."/>
            <person name="Meincke L."/>
            <person name="Glavina Del Rio T."/>
            <person name="Tice H."/>
            <person name="Copeland A."/>
            <person name="Cheng J.F."/>
            <person name="Lucas S."/>
            <person name="Chen F."/>
            <person name="Nolan M."/>
            <person name="Bruce D."/>
            <person name="Goodwin L."/>
            <person name="Pitluck S."/>
            <person name="Ivanova N."/>
            <person name="Mavromatis K."/>
            <person name="Mikhailova N."/>
            <person name="Pati A."/>
            <person name="Chen A."/>
            <person name="Palaniappan K."/>
            <person name="Land M."/>
            <person name="Hauser L."/>
            <person name="Chang Y.J."/>
            <person name="Jeffries C.D."/>
            <person name="Chain P."/>
            <person name="Saunders E."/>
            <person name="Brettin T."/>
            <person name="Detter J.C."/>
            <person name="Goker M."/>
            <person name="Bristow J."/>
            <person name="Eisen J.A."/>
            <person name="Markowitz V."/>
            <person name="Hugenholtz P."/>
            <person name="Kyrpides N.C."/>
            <person name="Klenk H.P."/>
            <person name="Han C."/>
        </authorList>
    </citation>
    <scope>NUCLEOTIDE SEQUENCE [LARGE SCALE GENOMIC DNA]</scope>
    <source>
        <strain evidence="3">ATCC 49208 / DSM 771 / VKM B-1644</strain>
    </source>
</reference>
<dbReference type="OrthoDB" id="1809939at2"/>
<keyword evidence="1" id="KW-1133">Transmembrane helix</keyword>
<evidence type="ECO:0000313" key="3">
    <source>
        <dbReference type="Proteomes" id="UP000002217"/>
    </source>
</evidence>
<keyword evidence="1" id="KW-0812">Transmembrane</keyword>
<keyword evidence="3" id="KW-1185">Reference proteome</keyword>
<organism evidence="2 3">
    <name type="scientific">Desulfofarcimen acetoxidans (strain ATCC 49208 / DSM 771 / KCTC 5769 / VKM B-1644 / 5575)</name>
    <name type="common">Desulfotomaculum acetoxidans</name>
    <dbReference type="NCBI Taxonomy" id="485916"/>
    <lineage>
        <taxon>Bacteria</taxon>
        <taxon>Bacillati</taxon>
        <taxon>Bacillota</taxon>
        <taxon>Clostridia</taxon>
        <taxon>Eubacteriales</taxon>
        <taxon>Peptococcaceae</taxon>
        <taxon>Desulfofarcimen</taxon>
    </lineage>
</organism>
<dbReference type="Proteomes" id="UP000002217">
    <property type="component" value="Chromosome"/>
</dbReference>
<keyword evidence="1" id="KW-0472">Membrane</keyword>
<evidence type="ECO:0000313" key="2">
    <source>
        <dbReference type="EMBL" id="ACV63694.1"/>
    </source>
</evidence>
<feature type="transmembrane region" description="Helical" evidence="1">
    <location>
        <begin position="24"/>
        <end position="42"/>
    </location>
</feature>
<dbReference type="AlphaFoldDB" id="C8W2L0"/>